<dbReference type="AlphaFoldDB" id="A0A8J5TI52"/>
<keyword evidence="2" id="KW-1185">Reference proteome</keyword>
<sequence>MRGDQGGDGGAGGAGVGQKRRVGEGRMLSVVRVHLPSEIPIVGYGITSYELLCLPNNVISTNNLLEDAPVDGHFMWYRCVHNVLIPEVSIAYGDMRKALGACRNAIEVFEARLQESSDQEFGVGAPEAC</sequence>
<gene>
    <name evidence="1" type="ORF">GUJ93_ZPchr0015g6753</name>
</gene>
<name>A0A8J5TI52_ZIZPA</name>
<dbReference type="OrthoDB" id="1912843at2759"/>
<reference evidence="1" key="2">
    <citation type="submission" date="2021-02" db="EMBL/GenBank/DDBJ databases">
        <authorList>
            <person name="Kimball J.A."/>
            <person name="Haas M.W."/>
            <person name="Macchietto M."/>
            <person name="Kono T."/>
            <person name="Duquette J."/>
            <person name="Shao M."/>
        </authorList>
    </citation>
    <scope>NUCLEOTIDE SEQUENCE</scope>
    <source>
        <tissue evidence="1">Fresh leaf tissue</tissue>
    </source>
</reference>
<dbReference type="EMBL" id="JAAALK010000085">
    <property type="protein sequence ID" value="KAG8083454.1"/>
    <property type="molecule type" value="Genomic_DNA"/>
</dbReference>
<dbReference type="Proteomes" id="UP000729402">
    <property type="component" value="Unassembled WGS sequence"/>
</dbReference>
<accession>A0A8J5TI52</accession>
<proteinExistence type="predicted"/>
<evidence type="ECO:0000313" key="1">
    <source>
        <dbReference type="EMBL" id="KAG8083454.1"/>
    </source>
</evidence>
<protein>
    <submittedName>
        <fullName evidence="1">Uncharacterized protein</fullName>
    </submittedName>
</protein>
<comment type="caution">
    <text evidence="1">The sequence shown here is derived from an EMBL/GenBank/DDBJ whole genome shotgun (WGS) entry which is preliminary data.</text>
</comment>
<reference evidence="1" key="1">
    <citation type="journal article" date="2021" name="bioRxiv">
        <title>Whole Genome Assembly and Annotation of Northern Wild Rice, Zizania palustris L., Supports a Whole Genome Duplication in the Zizania Genus.</title>
        <authorList>
            <person name="Haas M."/>
            <person name="Kono T."/>
            <person name="Macchietto M."/>
            <person name="Millas R."/>
            <person name="McGilp L."/>
            <person name="Shao M."/>
            <person name="Duquette J."/>
            <person name="Hirsch C.N."/>
            <person name="Kimball J."/>
        </authorList>
    </citation>
    <scope>NUCLEOTIDE SEQUENCE</scope>
    <source>
        <tissue evidence="1">Fresh leaf tissue</tissue>
    </source>
</reference>
<evidence type="ECO:0000313" key="2">
    <source>
        <dbReference type="Proteomes" id="UP000729402"/>
    </source>
</evidence>
<organism evidence="1 2">
    <name type="scientific">Zizania palustris</name>
    <name type="common">Northern wild rice</name>
    <dbReference type="NCBI Taxonomy" id="103762"/>
    <lineage>
        <taxon>Eukaryota</taxon>
        <taxon>Viridiplantae</taxon>
        <taxon>Streptophyta</taxon>
        <taxon>Embryophyta</taxon>
        <taxon>Tracheophyta</taxon>
        <taxon>Spermatophyta</taxon>
        <taxon>Magnoliopsida</taxon>
        <taxon>Liliopsida</taxon>
        <taxon>Poales</taxon>
        <taxon>Poaceae</taxon>
        <taxon>BOP clade</taxon>
        <taxon>Oryzoideae</taxon>
        <taxon>Oryzeae</taxon>
        <taxon>Zizaniinae</taxon>
        <taxon>Zizania</taxon>
    </lineage>
</organism>